<dbReference type="AlphaFoldDB" id="A0A9J6CX93"/>
<dbReference type="VEuPathDB" id="VectorBase:LOC119179318"/>
<evidence type="ECO:0000313" key="1">
    <source>
        <dbReference type="EMBL" id="KAH7944714.1"/>
    </source>
</evidence>
<accession>A0A9J6CX93</accession>
<reference evidence="1" key="1">
    <citation type="journal article" date="2020" name="Cell">
        <title>Large-Scale Comparative Analyses of Tick Genomes Elucidate Their Genetic Diversity and Vector Capacities.</title>
        <authorList>
            <consortium name="Tick Genome and Microbiome Consortium (TIGMIC)"/>
            <person name="Jia N."/>
            <person name="Wang J."/>
            <person name="Shi W."/>
            <person name="Du L."/>
            <person name="Sun Y."/>
            <person name="Zhan W."/>
            <person name="Jiang J.F."/>
            <person name="Wang Q."/>
            <person name="Zhang B."/>
            <person name="Ji P."/>
            <person name="Bell-Sakyi L."/>
            <person name="Cui X.M."/>
            <person name="Yuan T.T."/>
            <person name="Jiang B.G."/>
            <person name="Yang W.F."/>
            <person name="Lam T.T."/>
            <person name="Chang Q.C."/>
            <person name="Ding S.J."/>
            <person name="Wang X.J."/>
            <person name="Zhu J.G."/>
            <person name="Ruan X.D."/>
            <person name="Zhao L."/>
            <person name="Wei J.T."/>
            <person name="Ye R.Z."/>
            <person name="Que T.C."/>
            <person name="Du C.H."/>
            <person name="Zhou Y.H."/>
            <person name="Cheng J.X."/>
            <person name="Dai P.F."/>
            <person name="Guo W.B."/>
            <person name="Han X.H."/>
            <person name="Huang E.J."/>
            <person name="Li L.F."/>
            <person name="Wei W."/>
            <person name="Gao Y.C."/>
            <person name="Liu J.Z."/>
            <person name="Shao H.Z."/>
            <person name="Wang X."/>
            <person name="Wang C.C."/>
            <person name="Yang T.C."/>
            <person name="Huo Q.B."/>
            <person name="Li W."/>
            <person name="Chen H.Y."/>
            <person name="Chen S.E."/>
            <person name="Zhou L.G."/>
            <person name="Ni X.B."/>
            <person name="Tian J.H."/>
            <person name="Sheng Y."/>
            <person name="Liu T."/>
            <person name="Pan Y.S."/>
            <person name="Xia L.Y."/>
            <person name="Li J."/>
            <person name="Zhao F."/>
            <person name="Cao W.C."/>
        </authorList>
    </citation>
    <scope>NUCLEOTIDE SEQUENCE</scope>
    <source>
        <strain evidence="1">Rmic-2018</strain>
    </source>
</reference>
<reference evidence="1" key="2">
    <citation type="submission" date="2021-09" db="EMBL/GenBank/DDBJ databases">
        <authorList>
            <person name="Jia N."/>
            <person name="Wang J."/>
            <person name="Shi W."/>
            <person name="Du L."/>
            <person name="Sun Y."/>
            <person name="Zhan W."/>
            <person name="Jiang J."/>
            <person name="Wang Q."/>
            <person name="Zhang B."/>
            <person name="Ji P."/>
            <person name="Sakyi L.B."/>
            <person name="Cui X."/>
            <person name="Yuan T."/>
            <person name="Jiang B."/>
            <person name="Yang W."/>
            <person name="Lam T.T.-Y."/>
            <person name="Chang Q."/>
            <person name="Ding S."/>
            <person name="Wang X."/>
            <person name="Zhu J."/>
            <person name="Ruan X."/>
            <person name="Zhao L."/>
            <person name="Wei J."/>
            <person name="Que T."/>
            <person name="Du C."/>
            <person name="Cheng J."/>
            <person name="Dai P."/>
            <person name="Han X."/>
            <person name="Huang E."/>
            <person name="Gao Y."/>
            <person name="Liu J."/>
            <person name="Shao H."/>
            <person name="Ye R."/>
            <person name="Li L."/>
            <person name="Wei W."/>
            <person name="Wang X."/>
            <person name="Wang C."/>
            <person name="Huo Q."/>
            <person name="Li W."/>
            <person name="Guo W."/>
            <person name="Chen H."/>
            <person name="Chen S."/>
            <person name="Zhou L."/>
            <person name="Zhou L."/>
            <person name="Ni X."/>
            <person name="Tian J."/>
            <person name="Zhou Y."/>
            <person name="Sheng Y."/>
            <person name="Liu T."/>
            <person name="Pan Y."/>
            <person name="Xia L."/>
            <person name="Li J."/>
            <person name="Zhao F."/>
            <person name="Cao W."/>
        </authorList>
    </citation>
    <scope>NUCLEOTIDE SEQUENCE</scope>
    <source>
        <strain evidence="1">Rmic-2018</strain>
        <tissue evidence="1">Larvae</tissue>
    </source>
</reference>
<sequence>MVVVNSYENPVTEWTRVASLGHDWTKVRLLCLLLFPEKPSSFCYPTAKFAYRESLRLFFSTALKYLIELNICSFHFGSDLDFAELLQDGSLDQLHAFSASPCALRCPSALRRLAQACPELADLDVRYERKSGFVQCAGCEGEFVLEPKDAADIREGVTEDFFPNGLARLSLTDVHDMPCLWFIEKCSPGATVHLCNCPSSREHERLGEMLENKSVPSCLIFRLELVEESTLLVSIQLESIAMQPGGHVTGF</sequence>
<evidence type="ECO:0000313" key="2">
    <source>
        <dbReference type="Proteomes" id="UP000821866"/>
    </source>
</evidence>
<name>A0A9J6CX93_RHIMP</name>
<organism evidence="1 2">
    <name type="scientific">Rhipicephalus microplus</name>
    <name type="common">Cattle tick</name>
    <name type="synonym">Boophilus microplus</name>
    <dbReference type="NCBI Taxonomy" id="6941"/>
    <lineage>
        <taxon>Eukaryota</taxon>
        <taxon>Metazoa</taxon>
        <taxon>Ecdysozoa</taxon>
        <taxon>Arthropoda</taxon>
        <taxon>Chelicerata</taxon>
        <taxon>Arachnida</taxon>
        <taxon>Acari</taxon>
        <taxon>Parasitiformes</taxon>
        <taxon>Ixodida</taxon>
        <taxon>Ixodoidea</taxon>
        <taxon>Ixodidae</taxon>
        <taxon>Rhipicephalinae</taxon>
        <taxon>Rhipicephalus</taxon>
        <taxon>Boophilus</taxon>
    </lineage>
</organism>
<proteinExistence type="predicted"/>
<dbReference type="Proteomes" id="UP000821866">
    <property type="component" value="Unassembled WGS sequence"/>
</dbReference>
<gene>
    <name evidence="1" type="ORF">HPB51_028576</name>
</gene>
<keyword evidence="2" id="KW-1185">Reference proteome</keyword>
<dbReference type="EMBL" id="JABSTU010005371">
    <property type="protein sequence ID" value="KAH7944714.1"/>
    <property type="molecule type" value="Genomic_DNA"/>
</dbReference>
<protein>
    <submittedName>
        <fullName evidence="1">Uncharacterized protein</fullName>
    </submittedName>
</protein>
<comment type="caution">
    <text evidence="1">The sequence shown here is derived from an EMBL/GenBank/DDBJ whole genome shotgun (WGS) entry which is preliminary data.</text>
</comment>